<protein>
    <submittedName>
        <fullName evidence="1">Uncharacterized protein</fullName>
    </submittedName>
</protein>
<evidence type="ECO:0000313" key="1">
    <source>
        <dbReference type="EMBL" id="KPV48477.1"/>
    </source>
</evidence>
<accession>A0A0N8PQZ2</accession>
<dbReference type="EMBL" id="LJCR01002623">
    <property type="protein sequence ID" value="KPV48477.1"/>
    <property type="molecule type" value="Genomic_DNA"/>
</dbReference>
<reference evidence="1 2" key="1">
    <citation type="submission" date="2015-09" db="EMBL/GenBank/DDBJ databases">
        <title>Draft genome sequence of Kouleothrix aurantiaca JCM 19913.</title>
        <authorList>
            <person name="Hemp J."/>
        </authorList>
    </citation>
    <scope>NUCLEOTIDE SEQUENCE [LARGE SCALE GENOMIC DNA]</scope>
    <source>
        <strain evidence="1 2">COM-B</strain>
    </source>
</reference>
<evidence type="ECO:0000313" key="2">
    <source>
        <dbReference type="Proteomes" id="UP000050509"/>
    </source>
</evidence>
<dbReference type="Proteomes" id="UP000050509">
    <property type="component" value="Unassembled WGS sequence"/>
</dbReference>
<dbReference type="AlphaFoldDB" id="A0A0N8PQZ2"/>
<dbReference type="PATRIC" id="fig|186479.3.peg.5382"/>
<sequence>GYAITRQREAQIRELQETLDRLRQLSAVNTNTQTTAKLMQNGSLRERHSNEFGRIVGDYSSLLGIYLDHLVVYKEKPRDQMEVLITRLGDLGGGPRDLMDVHLDALDASVATQNPDRGRALAVEGRLLALEMMGLLVDYYRIGQRRRFL</sequence>
<comment type="caution">
    <text evidence="1">The sequence shown here is derived from an EMBL/GenBank/DDBJ whole genome shotgun (WGS) entry which is preliminary data.</text>
</comment>
<name>A0A0N8PQZ2_9CHLR</name>
<organism evidence="1 2">
    <name type="scientific">Kouleothrix aurantiaca</name>
    <dbReference type="NCBI Taxonomy" id="186479"/>
    <lineage>
        <taxon>Bacteria</taxon>
        <taxon>Bacillati</taxon>
        <taxon>Chloroflexota</taxon>
        <taxon>Chloroflexia</taxon>
        <taxon>Chloroflexales</taxon>
        <taxon>Roseiflexineae</taxon>
        <taxon>Roseiflexaceae</taxon>
        <taxon>Kouleothrix</taxon>
    </lineage>
</organism>
<feature type="non-terminal residue" evidence="1">
    <location>
        <position position="1"/>
    </location>
</feature>
<keyword evidence="2" id="KW-1185">Reference proteome</keyword>
<gene>
    <name evidence="1" type="ORF">SE17_37865</name>
</gene>
<proteinExistence type="predicted"/>